<name>A0A4Y8INS6_9BACI</name>
<dbReference type="OrthoDB" id="2375961at2"/>
<dbReference type="AlphaFoldDB" id="A0A4Y8INS6"/>
<comment type="caution">
    <text evidence="2">The sequence shown here is derived from an EMBL/GenBank/DDBJ whole genome shotgun (WGS) entry which is preliminary data.</text>
</comment>
<evidence type="ECO:0000256" key="1">
    <source>
        <dbReference type="SAM" id="Coils"/>
    </source>
</evidence>
<sequence length="168" mass="19799">MPLVLILIKKYLLILCKNGRGITFPIFSMVKIHMSRIGDFMKFIRKTTIKQIITSESRNQLKEKFDLKIGQAKKELEQLQFEKKKLIYQKKFSQSKVEKRFVVEENKRQQLIEWYEYQLQQLHDIPDGNEIVEGEVDEVVEVDIGDNWDAISGNRSILIKDGKIIDIN</sequence>
<proteinExistence type="predicted"/>
<feature type="coiled-coil region" evidence="1">
    <location>
        <begin position="62"/>
        <end position="89"/>
    </location>
</feature>
<dbReference type="Proteomes" id="UP000297975">
    <property type="component" value="Unassembled WGS sequence"/>
</dbReference>
<dbReference type="InterPro" id="IPR021297">
    <property type="entry name" value="YlqD"/>
</dbReference>
<accession>A0A4Y8INS6</accession>
<dbReference type="Pfam" id="PF11068">
    <property type="entry name" value="YlqD"/>
    <property type="match status" value="1"/>
</dbReference>
<evidence type="ECO:0008006" key="4">
    <source>
        <dbReference type="Google" id="ProtNLM"/>
    </source>
</evidence>
<dbReference type="EMBL" id="SOPW01000004">
    <property type="protein sequence ID" value="TFB23233.1"/>
    <property type="molecule type" value="Genomic_DNA"/>
</dbReference>
<keyword evidence="1" id="KW-0175">Coiled coil</keyword>
<dbReference type="Gene3D" id="6.10.140.1110">
    <property type="match status" value="1"/>
</dbReference>
<gene>
    <name evidence="2" type="ORF">E3U55_05290</name>
</gene>
<evidence type="ECO:0000313" key="3">
    <source>
        <dbReference type="Proteomes" id="UP000297975"/>
    </source>
</evidence>
<reference evidence="2 3" key="1">
    <citation type="submission" date="2019-03" db="EMBL/GenBank/DDBJ databases">
        <authorList>
            <person name="He R.-H."/>
        </authorList>
    </citation>
    <scope>NUCLEOTIDE SEQUENCE [LARGE SCALE GENOMIC DNA]</scope>
    <source>
        <strain evidence="3">SH 714</strain>
    </source>
</reference>
<organism evidence="2 3">
    <name type="scientific">Filobacillus milosensis</name>
    <dbReference type="NCBI Taxonomy" id="94137"/>
    <lineage>
        <taxon>Bacteria</taxon>
        <taxon>Bacillati</taxon>
        <taxon>Bacillota</taxon>
        <taxon>Bacilli</taxon>
        <taxon>Bacillales</taxon>
        <taxon>Bacillaceae</taxon>
        <taxon>Filobacillus</taxon>
    </lineage>
</organism>
<protein>
    <recommendedName>
        <fullName evidence="4">YlqD protein</fullName>
    </recommendedName>
</protein>
<evidence type="ECO:0000313" key="2">
    <source>
        <dbReference type="EMBL" id="TFB23233.1"/>
    </source>
</evidence>
<keyword evidence="3" id="KW-1185">Reference proteome</keyword>